<dbReference type="RefSeq" id="WP_133442831.1">
    <property type="nucleotide sequence ID" value="NZ_SCWB01000001.1"/>
</dbReference>
<dbReference type="InterPro" id="IPR004518">
    <property type="entry name" value="MazG-like_dom"/>
</dbReference>
<organism evidence="2 3">
    <name type="scientific">Macrococcus lamae</name>
    <dbReference type="NCBI Taxonomy" id="198484"/>
    <lineage>
        <taxon>Bacteria</taxon>
        <taxon>Bacillati</taxon>
        <taxon>Bacillota</taxon>
        <taxon>Bacilli</taxon>
        <taxon>Bacillales</taxon>
        <taxon>Staphylococcaceae</taxon>
        <taxon>Macrococcus</taxon>
    </lineage>
</organism>
<dbReference type="CDD" id="cd11531">
    <property type="entry name" value="NTP-PPase_BsYpjD"/>
    <property type="match status" value="1"/>
</dbReference>
<evidence type="ECO:0000259" key="1">
    <source>
        <dbReference type="Pfam" id="PF03819"/>
    </source>
</evidence>
<feature type="domain" description="NTP pyrophosphohydrolase MazG-like" evidence="1">
    <location>
        <begin position="24"/>
        <end position="102"/>
    </location>
</feature>
<dbReference type="Pfam" id="PF03819">
    <property type="entry name" value="MazG"/>
    <property type="match status" value="1"/>
</dbReference>
<proteinExistence type="predicted"/>
<dbReference type="GO" id="GO:0016787">
    <property type="term" value="F:hydrolase activity"/>
    <property type="evidence" value="ECO:0007669"/>
    <property type="project" value="UniProtKB-KW"/>
</dbReference>
<protein>
    <submittedName>
        <fullName evidence="2">Nucleotide pyrophosphohydrolase</fullName>
    </submittedName>
</protein>
<name>A0A4R6BY87_9STAP</name>
<accession>A0A4R6BY87</accession>
<comment type="caution">
    <text evidence="2">The sequence shown here is derived from an EMBL/GenBank/DDBJ whole genome shotgun (WGS) entry which is preliminary data.</text>
</comment>
<dbReference type="PIRSF" id="PIRSF029904">
    <property type="entry name" value="UCP029904_pph"/>
    <property type="match status" value="1"/>
</dbReference>
<dbReference type="InterPro" id="IPR012359">
    <property type="entry name" value="MazG-related_YpjD"/>
</dbReference>
<dbReference type="Proteomes" id="UP000294802">
    <property type="component" value="Unassembled WGS sequence"/>
</dbReference>
<evidence type="ECO:0000313" key="2">
    <source>
        <dbReference type="EMBL" id="TDM13228.1"/>
    </source>
</evidence>
<reference evidence="2 3" key="1">
    <citation type="submission" date="2019-01" db="EMBL/GenBank/DDBJ databases">
        <title>Draft genome sequences of the type strains of six Macrococcus species.</title>
        <authorList>
            <person name="Mazhar S."/>
            <person name="Altermann E."/>
            <person name="Hill C."/>
            <person name="Mcauliffe O."/>
        </authorList>
    </citation>
    <scope>NUCLEOTIDE SEQUENCE [LARGE SCALE GENOMIC DNA]</scope>
    <source>
        <strain evidence="2 3">CCM4815</strain>
    </source>
</reference>
<dbReference type="SUPFAM" id="SSF101386">
    <property type="entry name" value="all-alpha NTP pyrophosphatases"/>
    <property type="match status" value="1"/>
</dbReference>
<sequence length="107" mass="12836">MKNLTEMQQEVDVYINQFKSGYFTPMENMVRLTEEVGELAREINHVYGPKQKKLSEREKEIGMELADNLFVLICLANSMDIDLTDYFNRTMDKFKTRDKNRFERREQ</sequence>
<evidence type="ECO:0000313" key="3">
    <source>
        <dbReference type="Proteomes" id="UP000294802"/>
    </source>
</evidence>
<keyword evidence="2" id="KW-0378">Hydrolase</keyword>
<dbReference type="InterPro" id="IPR047046">
    <property type="entry name" value="YpjD/YvdC"/>
</dbReference>
<dbReference type="PANTHER" id="PTHR42692:SF1">
    <property type="entry name" value="NUCLEOTIDE PYROPHOSPHOHYDROLASE"/>
    <property type="match status" value="1"/>
</dbReference>
<keyword evidence="3" id="KW-1185">Reference proteome</keyword>
<dbReference type="OrthoDB" id="9807397at2"/>
<gene>
    <name evidence="2" type="ORF">ERX29_01100</name>
</gene>
<dbReference type="AlphaFoldDB" id="A0A4R6BY87"/>
<dbReference type="Gene3D" id="1.10.287.1080">
    <property type="entry name" value="MazG-like"/>
    <property type="match status" value="1"/>
</dbReference>
<dbReference type="PANTHER" id="PTHR42692">
    <property type="entry name" value="NUCLEOTIDE PYROPHOSPHOHYDROLASE"/>
    <property type="match status" value="1"/>
</dbReference>
<dbReference type="EMBL" id="SCWB01000001">
    <property type="protein sequence ID" value="TDM13228.1"/>
    <property type="molecule type" value="Genomic_DNA"/>
</dbReference>